<proteinExistence type="predicted"/>
<dbReference type="GO" id="GO:0005524">
    <property type="term" value="F:ATP binding"/>
    <property type="evidence" value="ECO:0007669"/>
    <property type="project" value="UniProtKB-KW"/>
</dbReference>
<keyword evidence="3" id="KW-0723">Serine/threonine-protein kinase</keyword>
<keyword evidence="3" id="KW-0418">Kinase</keyword>
<evidence type="ECO:0000256" key="7">
    <source>
        <dbReference type="ARBA" id="ARBA00022840"/>
    </source>
</evidence>
<dbReference type="Gene3D" id="3.30.200.20">
    <property type="entry name" value="Phosphorylase Kinase, domain 1"/>
    <property type="match status" value="1"/>
</dbReference>
<accession>A0A2Z7CDT6</accession>
<dbReference type="SUPFAM" id="SSF56112">
    <property type="entry name" value="Protein kinase-like (PK-like)"/>
    <property type="match status" value="1"/>
</dbReference>
<dbReference type="AlphaFoldDB" id="A0A2Z7CDT6"/>
<evidence type="ECO:0000256" key="3">
    <source>
        <dbReference type="ARBA" id="ARBA00022527"/>
    </source>
</evidence>
<feature type="compositionally biased region" description="Polar residues" evidence="12">
    <location>
        <begin position="1"/>
        <end position="13"/>
    </location>
</feature>
<evidence type="ECO:0000256" key="6">
    <source>
        <dbReference type="ARBA" id="ARBA00022741"/>
    </source>
</evidence>
<evidence type="ECO:0000313" key="13">
    <source>
        <dbReference type="EMBL" id="KZV45212.1"/>
    </source>
</evidence>
<keyword evidence="8" id="KW-1133">Transmembrane helix</keyword>
<comment type="subcellular location">
    <subcellularLocation>
        <location evidence="1">Cell membrane</location>
        <topology evidence="1">Single-pass membrane protein</topology>
    </subcellularLocation>
</comment>
<evidence type="ECO:0000256" key="1">
    <source>
        <dbReference type="ARBA" id="ARBA00004162"/>
    </source>
</evidence>
<dbReference type="Proteomes" id="UP000250235">
    <property type="component" value="Unassembled WGS sequence"/>
</dbReference>
<keyword evidence="9" id="KW-0472">Membrane</keyword>
<organism evidence="13 14">
    <name type="scientific">Dorcoceras hygrometricum</name>
    <dbReference type="NCBI Taxonomy" id="472368"/>
    <lineage>
        <taxon>Eukaryota</taxon>
        <taxon>Viridiplantae</taxon>
        <taxon>Streptophyta</taxon>
        <taxon>Embryophyta</taxon>
        <taxon>Tracheophyta</taxon>
        <taxon>Spermatophyta</taxon>
        <taxon>Magnoliopsida</taxon>
        <taxon>eudicotyledons</taxon>
        <taxon>Gunneridae</taxon>
        <taxon>Pentapetalae</taxon>
        <taxon>asterids</taxon>
        <taxon>lamiids</taxon>
        <taxon>Lamiales</taxon>
        <taxon>Gesneriaceae</taxon>
        <taxon>Didymocarpoideae</taxon>
        <taxon>Trichosporeae</taxon>
        <taxon>Loxocarpinae</taxon>
        <taxon>Dorcoceras</taxon>
    </lineage>
</organism>
<sequence>MKGSQKLHSQNMEHTAPVNSPEDLENPQKKFHYKELEEATNCFSATNFVAEGEFGLLHRGVLNNGLVIAVKRLKFSEAQREDDFCREVRILSCAPHRNVIVHWSLRYWE</sequence>
<dbReference type="GO" id="GO:0004674">
    <property type="term" value="F:protein serine/threonine kinase activity"/>
    <property type="evidence" value="ECO:0007669"/>
    <property type="project" value="UniProtKB-KW"/>
</dbReference>
<dbReference type="EMBL" id="KQ996417">
    <property type="protein sequence ID" value="KZV45212.1"/>
    <property type="molecule type" value="Genomic_DNA"/>
</dbReference>
<dbReference type="PANTHER" id="PTHR47982:SF34">
    <property type="entry name" value="INACTIVE PROTEIN KINASE SELMODRAFT_444075-LIKE"/>
    <property type="match status" value="1"/>
</dbReference>
<comment type="catalytic activity">
    <reaction evidence="10">
        <text>L-threonyl-[protein] + ATP = O-phospho-L-threonyl-[protein] + ADP + H(+)</text>
        <dbReference type="Rhea" id="RHEA:46608"/>
        <dbReference type="Rhea" id="RHEA-COMP:11060"/>
        <dbReference type="Rhea" id="RHEA-COMP:11605"/>
        <dbReference type="ChEBI" id="CHEBI:15378"/>
        <dbReference type="ChEBI" id="CHEBI:30013"/>
        <dbReference type="ChEBI" id="CHEBI:30616"/>
        <dbReference type="ChEBI" id="CHEBI:61977"/>
        <dbReference type="ChEBI" id="CHEBI:456216"/>
        <dbReference type="EC" id="2.7.11.1"/>
    </reaction>
</comment>
<evidence type="ECO:0000313" key="14">
    <source>
        <dbReference type="Proteomes" id="UP000250235"/>
    </source>
</evidence>
<evidence type="ECO:0000256" key="9">
    <source>
        <dbReference type="ARBA" id="ARBA00023136"/>
    </source>
</evidence>
<keyword evidence="5" id="KW-0812">Transmembrane</keyword>
<feature type="region of interest" description="Disordered" evidence="12">
    <location>
        <begin position="1"/>
        <end position="29"/>
    </location>
</feature>
<dbReference type="OrthoDB" id="1938319at2759"/>
<evidence type="ECO:0000256" key="2">
    <source>
        <dbReference type="ARBA" id="ARBA00012513"/>
    </source>
</evidence>
<keyword evidence="6" id="KW-0547">Nucleotide-binding</keyword>
<evidence type="ECO:0000256" key="11">
    <source>
        <dbReference type="ARBA" id="ARBA00048679"/>
    </source>
</evidence>
<evidence type="ECO:0000256" key="10">
    <source>
        <dbReference type="ARBA" id="ARBA00047899"/>
    </source>
</evidence>
<keyword evidence="14" id="KW-1185">Reference proteome</keyword>
<dbReference type="InterPro" id="IPR011009">
    <property type="entry name" value="Kinase-like_dom_sf"/>
</dbReference>
<reference evidence="13 14" key="1">
    <citation type="journal article" date="2015" name="Proc. Natl. Acad. Sci. U.S.A.">
        <title>The resurrection genome of Boea hygrometrica: A blueprint for survival of dehydration.</title>
        <authorList>
            <person name="Xiao L."/>
            <person name="Yang G."/>
            <person name="Zhang L."/>
            <person name="Yang X."/>
            <person name="Zhao S."/>
            <person name="Ji Z."/>
            <person name="Zhou Q."/>
            <person name="Hu M."/>
            <person name="Wang Y."/>
            <person name="Chen M."/>
            <person name="Xu Y."/>
            <person name="Jin H."/>
            <person name="Xiao X."/>
            <person name="Hu G."/>
            <person name="Bao F."/>
            <person name="Hu Y."/>
            <person name="Wan P."/>
            <person name="Li L."/>
            <person name="Deng X."/>
            <person name="Kuang T."/>
            <person name="Xiang C."/>
            <person name="Zhu J.K."/>
            <person name="Oliver M.J."/>
            <person name="He Y."/>
        </authorList>
    </citation>
    <scope>NUCLEOTIDE SEQUENCE [LARGE SCALE GENOMIC DNA]</scope>
    <source>
        <strain evidence="14">cv. XS01</strain>
    </source>
</reference>
<name>A0A2Z7CDT6_9LAMI</name>
<evidence type="ECO:0000256" key="12">
    <source>
        <dbReference type="SAM" id="MobiDB-lite"/>
    </source>
</evidence>
<gene>
    <name evidence="13" type="ORF">F511_11812</name>
</gene>
<protein>
    <recommendedName>
        <fullName evidence="2">non-specific serine/threonine protein kinase</fullName>
        <ecNumber evidence="2">2.7.11.1</ecNumber>
    </recommendedName>
</protein>
<dbReference type="EC" id="2.7.11.1" evidence="2"/>
<keyword evidence="7" id="KW-0067">ATP-binding</keyword>
<evidence type="ECO:0000256" key="4">
    <source>
        <dbReference type="ARBA" id="ARBA00022679"/>
    </source>
</evidence>
<evidence type="ECO:0000256" key="8">
    <source>
        <dbReference type="ARBA" id="ARBA00022989"/>
    </source>
</evidence>
<dbReference type="PANTHER" id="PTHR47982">
    <property type="entry name" value="PROLINE-RICH RECEPTOR-LIKE PROTEIN KINASE PERK4"/>
    <property type="match status" value="1"/>
</dbReference>
<evidence type="ECO:0000256" key="5">
    <source>
        <dbReference type="ARBA" id="ARBA00022692"/>
    </source>
</evidence>
<dbReference type="InterPro" id="IPR047117">
    <property type="entry name" value="PERK1-13-like"/>
</dbReference>
<comment type="catalytic activity">
    <reaction evidence="11">
        <text>L-seryl-[protein] + ATP = O-phospho-L-seryl-[protein] + ADP + H(+)</text>
        <dbReference type="Rhea" id="RHEA:17989"/>
        <dbReference type="Rhea" id="RHEA-COMP:9863"/>
        <dbReference type="Rhea" id="RHEA-COMP:11604"/>
        <dbReference type="ChEBI" id="CHEBI:15378"/>
        <dbReference type="ChEBI" id="CHEBI:29999"/>
        <dbReference type="ChEBI" id="CHEBI:30616"/>
        <dbReference type="ChEBI" id="CHEBI:83421"/>
        <dbReference type="ChEBI" id="CHEBI:456216"/>
        <dbReference type="EC" id="2.7.11.1"/>
    </reaction>
</comment>
<dbReference type="GO" id="GO:0005886">
    <property type="term" value="C:plasma membrane"/>
    <property type="evidence" value="ECO:0007669"/>
    <property type="project" value="UniProtKB-SubCell"/>
</dbReference>
<keyword evidence="4" id="KW-0808">Transferase</keyword>